<dbReference type="RefSeq" id="WP_141190387.1">
    <property type="nucleotide sequence ID" value="NZ_JBHUMR010000014.1"/>
</dbReference>
<dbReference type="CDD" id="cd12797">
    <property type="entry name" value="M23_peptidase"/>
    <property type="match status" value="1"/>
</dbReference>
<dbReference type="SUPFAM" id="SSF51261">
    <property type="entry name" value="Duplicated hybrid motif"/>
    <property type="match status" value="1"/>
</dbReference>
<evidence type="ECO:0000256" key="1">
    <source>
        <dbReference type="ARBA" id="ARBA00022729"/>
    </source>
</evidence>
<accession>A0ABW5PTE5</accession>
<feature type="signal peptide" evidence="2">
    <location>
        <begin position="1"/>
        <end position="23"/>
    </location>
</feature>
<dbReference type="Pfam" id="PF01551">
    <property type="entry name" value="Peptidase_M23"/>
    <property type="match status" value="1"/>
</dbReference>
<comment type="caution">
    <text evidence="4">The sequence shown here is derived from an EMBL/GenBank/DDBJ whole genome shotgun (WGS) entry which is preliminary data.</text>
</comment>
<dbReference type="Gene3D" id="2.70.70.10">
    <property type="entry name" value="Glucose Permease (Domain IIA)"/>
    <property type="match status" value="1"/>
</dbReference>
<protein>
    <submittedName>
        <fullName evidence="4">M23 family metallopeptidase</fullName>
    </submittedName>
</protein>
<sequence length="331" mass="37762">MSFLFRTLFLSLLLFCFSTPLVDKNSLAKQDIFDERKALYLKTAAVTGVPWTILAACDQYERNIHRLKSTTNTNDELIGIKMDEHLWVGLLNPNPKDTNPKSIGFFQGQGKDGNGDGIIDIHSPEDVLYSYASILSHEGPGLDNEKIALWKMYHRGKTVEMITEYAKLYRHFNTTQLETHAFPVPVHMNYDYQSTWGARRGWGGLRIHEGTDIFADYGTPVLATSYGVIEMMGWNKYGGWRIGTRDPQNNYHYFGHLRGYANNVHEGSVIKPGQVIGYVGSSGYGPEGTQGKFPPHLHYGMYRDNGRTEFSFDPYPYLRTWETKSLQQHKK</sequence>
<keyword evidence="1 2" id="KW-0732">Signal</keyword>
<feature type="domain" description="M23ase beta-sheet core" evidence="3">
    <location>
        <begin position="207"/>
        <end position="305"/>
    </location>
</feature>
<evidence type="ECO:0000313" key="4">
    <source>
        <dbReference type="EMBL" id="MFD2617907.1"/>
    </source>
</evidence>
<feature type="chain" id="PRO_5046715855" evidence="2">
    <location>
        <begin position="24"/>
        <end position="331"/>
    </location>
</feature>
<dbReference type="InterPro" id="IPR016047">
    <property type="entry name" value="M23ase_b-sheet_dom"/>
</dbReference>
<dbReference type="Proteomes" id="UP001597458">
    <property type="component" value="Unassembled WGS sequence"/>
</dbReference>
<organism evidence="4 5">
    <name type="scientific">Terrilactibacillus laevilacticus</name>
    <dbReference type="NCBI Taxonomy" id="1380157"/>
    <lineage>
        <taxon>Bacteria</taxon>
        <taxon>Bacillati</taxon>
        <taxon>Bacillota</taxon>
        <taxon>Bacilli</taxon>
        <taxon>Bacillales</taxon>
        <taxon>Bacillaceae</taxon>
        <taxon>Terrilactibacillus</taxon>
    </lineage>
</organism>
<dbReference type="InterPro" id="IPR050570">
    <property type="entry name" value="Cell_wall_metabolism_enzyme"/>
</dbReference>
<proteinExistence type="predicted"/>
<keyword evidence="5" id="KW-1185">Reference proteome</keyword>
<evidence type="ECO:0000313" key="5">
    <source>
        <dbReference type="Proteomes" id="UP001597458"/>
    </source>
</evidence>
<gene>
    <name evidence="4" type="ORF">ACFSTF_11370</name>
</gene>
<name>A0ABW5PTE5_9BACI</name>
<dbReference type="PANTHER" id="PTHR21666:SF289">
    <property type="entry name" value="L-ALA--D-GLU ENDOPEPTIDASE"/>
    <property type="match status" value="1"/>
</dbReference>
<reference evidence="5" key="1">
    <citation type="journal article" date="2019" name="Int. J. Syst. Evol. Microbiol.">
        <title>The Global Catalogue of Microorganisms (GCM) 10K type strain sequencing project: providing services to taxonomists for standard genome sequencing and annotation.</title>
        <authorList>
            <consortium name="The Broad Institute Genomics Platform"/>
            <consortium name="The Broad Institute Genome Sequencing Center for Infectious Disease"/>
            <person name="Wu L."/>
            <person name="Ma J."/>
        </authorList>
    </citation>
    <scope>NUCLEOTIDE SEQUENCE [LARGE SCALE GENOMIC DNA]</scope>
    <source>
        <strain evidence="5">TISTR 2241</strain>
    </source>
</reference>
<dbReference type="PANTHER" id="PTHR21666">
    <property type="entry name" value="PEPTIDASE-RELATED"/>
    <property type="match status" value="1"/>
</dbReference>
<dbReference type="EMBL" id="JBHUMR010000014">
    <property type="protein sequence ID" value="MFD2617907.1"/>
    <property type="molecule type" value="Genomic_DNA"/>
</dbReference>
<dbReference type="InterPro" id="IPR011055">
    <property type="entry name" value="Dup_hybrid_motif"/>
</dbReference>
<evidence type="ECO:0000259" key="3">
    <source>
        <dbReference type="Pfam" id="PF01551"/>
    </source>
</evidence>
<evidence type="ECO:0000256" key="2">
    <source>
        <dbReference type="SAM" id="SignalP"/>
    </source>
</evidence>